<comment type="caution">
    <text evidence="9">The sequence shown here is derived from an EMBL/GenBank/DDBJ whole genome shotgun (WGS) entry which is preliminary data.</text>
</comment>
<dbReference type="AlphaFoldDB" id="A0A4R6EM28"/>
<dbReference type="Proteomes" id="UP000295530">
    <property type="component" value="Unassembled WGS sequence"/>
</dbReference>
<name>A0A4R6EM28_SCAGO</name>
<evidence type="ECO:0000313" key="9">
    <source>
        <dbReference type="EMBL" id="TDN60042.1"/>
    </source>
</evidence>
<keyword evidence="5 7" id="KW-1133">Transmembrane helix</keyword>
<evidence type="ECO:0000256" key="7">
    <source>
        <dbReference type="SAM" id="Phobius"/>
    </source>
</evidence>
<dbReference type="GO" id="GO:0005886">
    <property type="term" value="C:plasma membrane"/>
    <property type="evidence" value="ECO:0007669"/>
    <property type="project" value="UniProtKB-SubCell"/>
</dbReference>
<feature type="transmembrane region" description="Helical" evidence="7">
    <location>
        <begin position="12"/>
        <end position="34"/>
    </location>
</feature>
<evidence type="ECO:0000256" key="4">
    <source>
        <dbReference type="ARBA" id="ARBA00022692"/>
    </source>
</evidence>
<accession>A0A4R6EM28</accession>
<dbReference type="Pfam" id="PF07690">
    <property type="entry name" value="MFS_1"/>
    <property type="match status" value="1"/>
</dbReference>
<feature type="transmembrane region" description="Helical" evidence="7">
    <location>
        <begin position="242"/>
        <end position="266"/>
    </location>
</feature>
<dbReference type="Gene3D" id="1.20.1250.20">
    <property type="entry name" value="MFS general substrate transporter like domains"/>
    <property type="match status" value="2"/>
</dbReference>
<feature type="transmembrane region" description="Helical" evidence="7">
    <location>
        <begin position="379"/>
        <end position="397"/>
    </location>
</feature>
<feature type="transmembrane region" description="Helical" evidence="7">
    <location>
        <begin position="151"/>
        <end position="172"/>
    </location>
</feature>
<dbReference type="PANTHER" id="PTHR43045:SF1">
    <property type="entry name" value="SHIKIMATE TRANSPORTER"/>
    <property type="match status" value="1"/>
</dbReference>
<feature type="transmembrane region" description="Helical" evidence="7">
    <location>
        <begin position="308"/>
        <end position="327"/>
    </location>
</feature>
<feature type="transmembrane region" description="Helical" evidence="7">
    <location>
        <begin position="85"/>
        <end position="106"/>
    </location>
</feature>
<evidence type="ECO:0000256" key="2">
    <source>
        <dbReference type="ARBA" id="ARBA00022448"/>
    </source>
</evidence>
<feature type="transmembrane region" description="Helical" evidence="7">
    <location>
        <begin position="403"/>
        <end position="423"/>
    </location>
</feature>
<keyword evidence="2" id="KW-0813">Transport</keyword>
<keyword evidence="6 7" id="KW-0472">Membrane</keyword>
<keyword evidence="4 7" id="KW-0812">Transmembrane</keyword>
<dbReference type="PANTHER" id="PTHR43045">
    <property type="entry name" value="SHIKIMATE TRANSPORTER"/>
    <property type="match status" value="1"/>
</dbReference>
<feature type="transmembrane region" description="Helical" evidence="7">
    <location>
        <begin position="46"/>
        <end position="65"/>
    </location>
</feature>
<dbReference type="SUPFAM" id="SSF103473">
    <property type="entry name" value="MFS general substrate transporter"/>
    <property type="match status" value="1"/>
</dbReference>
<proteinExistence type="predicted"/>
<evidence type="ECO:0000259" key="8">
    <source>
        <dbReference type="PROSITE" id="PS50850"/>
    </source>
</evidence>
<sequence>MQQKPTPGLRKAVTASVVGTIIEWFDYALYGAAAGLIINKIFFPDLSAVAGVLAAFATFAVGFFVRPLGGMVISHIGDRYGRKPALVFSITLMGIGTVAIGLLPGYQEIGLMAPVLLVVMRMAQGFGAGAEYAGALTLLYEYSPKHLRGFYTALLQSATVIGIIFASLAFWGVSLMPADMMISWGWRVPFISSAVLFVIAIYIRRHLDETPEYVQAMKQAEQEKKAHKLPLKVVLTRYPRELFWSFLMMSGHNANVYILSAFSISYMTNTLHLPKTTALSALFISAWCAVISAPIMGWLADKYNPAKIYAAAALFTVVYAFPLFMFIDSGNLLIITLGMSVAFIISYGAMAGPQGVLLARVFPTQYRYSGISVAREMNGMLVAGPTPLISAFLVEIAGGKPTYVAVFLGVCCALSAFAVYKLVSMQSAKQAQSATSSRNAVEG</sequence>
<evidence type="ECO:0000313" key="10">
    <source>
        <dbReference type="Proteomes" id="UP000295530"/>
    </source>
</evidence>
<protein>
    <submittedName>
        <fullName evidence="9">MFS transporter</fullName>
    </submittedName>
</protein>
<evidence type="ECO:0000256" key="1">
    <source>
        <dbReference type="ARBA" id="ARBA00004651"/>
    </source>
</evidence>
<evidence type="ECO:0000256" key="5">
    <source>
        <dbReference type="ARBA" id="ARBA00022989"/>
    </source>
</evidence>
<keyword evidence="10" id="KW-1185">Reference proteome</keyword>
<dbReference type="RefSeq" id="WP_133460723.1">
    <property type="nucleotide sequence ID" value="NZ_SNVX01000003.1"/>
</dbReference>
<evidence type="ECO:0000256" key="6">
    <source>
        <dbReference type="ARBA" id="ARBA00023136"/>
    </source>
</evidence>
<dbReference type="FunFam" id="1.20.1250.20:FF:000001">
    <property type="entry name" value="Dicarboxylate MFS transporter"/>
    <property type="match status" value="1"/>
</dbReference>
<feature type="domain" description="Major facilitator superfamily (MFS) profile" evidence="8">
    <location>
        <begin position="12"/>
        <end position="427"/>
    </location>
</feature>
<reference evidence="9 10" key="1">
    <citation type="submission" date="2019-03" db="EMBL/GenBank/DDBJ databases">
        <title>Genomic analyses of the natural microbiome of Caenorhabditis elegans.</title>
        <authorList>
            <person name="Samuel B."/>
        </authorList>
    </citation>
    <scope>NUCLEOTIDE SEQUENCE [LARGE SCALE GENOMIC DNA]</scope>
    <source>
        <strain evidence="9 10">BIGb0156</strain>
    </source>
</reference>
<dbReference type="InterPro" id="IPR036259">
    <property type="entry name" value="MFS_trans_sf"/>
</dbReference>
<dbReference type="OrthoDB" id="3690818at2"/>
<dbReference type="PROSITE" id="PS50850">
    <property type="entry name" value="MFS"/>
    <property type="match status" value="1"/>
</dbReference>
<dbReference type="EMBL" id="SNVX01000003">
    <property type="protein sequence ID" value="TDN60042.1"/>
    <property type="molecule type" value="Genomic_DNA"/>
</dbReference>
<feature type="transmembrane region" description="Helical" evidence="7">
    <location>
        <begin position="184"/>
        <end position="203"/>
    </location>
</feature>
<dbReference type="CDD" id="cd17369">
    <property type="entry name" value="MFS_ShiA_like"/>
    <property type="match status" value="1"/>
</dbReference>
<dbReference type="GO" id="GO:0022857">
    <property type="term" value="F:transmembrane transporter activity"/>
    <property type="evidence" value="ECO:0007669"/>
    <property type="project" value="InterPro"/>
</dbReference>
<feature type="transmembrane region" description="Helical" evidence="7">
    <location>
        <begin position="118"/>
        <end position="139"/>
    </location>
</feature>
<dbReference type="InterPro" id="IPR011701">
    <property type="entry name" value="MFS"/>
</dbReference>
<feature type="transmembrane region" description="Helical" evidence="7">
    <location>
        <begin position="278"/>
        <end position="299"/>
    </location>
</feature>
<gene>
    <name evidence="9" type="ORF">EC847_103223</name>
</gene>
<organism evidence="9 10">
    <name type="scientific">Scandinavium goeteborgense</name>
    <dbReference type="NCBI Taxonomy" id="1851514"/>
    <lineage>
        <taxon>Bacteria</taxon>
        <taxon>Pseudomonadati</taxon>
        <taxon>Pseudomonadota</taxon>
        <taxon>Gammaproteobacteria</taxon>
        <taxon>Enterobacterales</taxon>
        <taxon>Enterobacteriaceae</taxon>
        <taxon>Scandinavium</taxon>
    </lineage>
</organism>
<feature type="transmembrane region" description="Helical" evidence="7">
    <location>
        <begin position="333"/>
        <end position="358"/>
    </location>
</feature>
<dbReference type="InterPro" id="IPR020846">
    <property type="entry name" value="MFS_dom"/>
</dbReference>
<evidence type="ECO:0000256" key="3">
    <source>
        <dbReference type="ARBA" id="ARBA00022475"/>
    </source>
</evidence>
<comment type="subcellular location">
    <subcellularLocation>
        <location evidence="1">Cell membrane</location>
        <topology evidence="1">Multi-pass membrane protein</topology>
    </subcellularLocation>
</comment>
<keyword evidence="3" id="KW-1003">Cell membrane</keyword>